<organism evidence="3 4">
    <name type="scientific">Pteropus vampyrus</name>
    <name type="common">Large flying fox</name>
    <dbReference type="NCBI Taxonomy" id="132908"/>
    <lineage>
        <taxon>Eukaryota</taxon>
        <taxon>Metazoa</taxon>
        <taxon>Chordata</taxon>
        <taxon>Craniata</taxon>
        <taxon>Vertebrata</taxon>
        <taxon>Euteleostomi</taxon>
        <taxon>Mammalia</taxon>
        <taxon>Eutheria</taxon>
        <taxon>Laurasiatheria</taxon>
        <taxon>Chiroptera</taxon>
        <taxon>Yinpterochiroptera</taxon>
        <taxon>Pteropodoidea</taxon>
        <taxon>Pteropodidae</taxon>
        <taxon>Pteropodinae</taxon>
        <taxon>Pteropus</taxon>
    </lineage>
</organism>
<sequence length="105" mass="12076">MAAEVDFGDLELFEAFDHPEESLPKPVHTRFKDDDGDEEENGVGDAELRERLRQCEETIERLRAENQELKRKLNILTRPSGILVNNNKLDGPLLQILFMNNVISK</sequence>
<proteinExistence type="predicted"/>
<dbReference type="Proteomes" id="UP000515202">
    <property type="component" value="Unplaced"/>
</dbReference>
<keyword evidence="3" id="KW-1185">Reference proteome</keyword>
<evidence type="ECO:0000313" key="3">
    <source>
        <dbReference type="Proteomes" id="UP000515202"/>
    </source>
</evidence>
<protein>
    <submittedName>
        <fullName evidence="4">Zinc finger CCHC domain-containing protein 8</fullName>
    </submittedName>
</protein>
<gene>
    <name evidence="4" type="primary">ZCCHC8</name>
</gene>
<accession>A0A6P6C997</accession>
<dbReference type="OrthoDB" id="8026949at2759"/>
<dbReference type="KEGG" id="pvp:111736957"/>
<evidence type="ECO:0000256" key="2">
    <source>
        <dbReference type="SAM" id="MobiDB-lite"/>
    </source>
</evidence>
<feature type="region of interest" description="Disordered" evidence="2">
    <location>
        <begin position="18"/>
        <end position="45"/>
    </location>
</feature>
<feature type="coiled-coil region" evidence="1">
    <location>
        <begin position="45"/>
        <end position="79"/>
    </location>
</feature>
<dbReference type="CTD" id="55596"/>
<dbReference type="RefSeq" id="XP_023383957.1">
    <property type="nucleotide sequence ID" value="XM_023528189.1"/>
</dbReference>
<dbReference type="GeneID" id="111736957"/>
<evidence type="ECO:0000256" key="1">
    <source>
        <dbReference type="SAM" id="Coils"/>
    </source>
</evidence>
<reference evidence="4" key="1">
    <citation type="submission" date="2025-08" db="UniProtKB">
        <authorList>
            <consortium name="RefSeq"/>
        </authorList>
    </citation>
    <scope>IDENTIFICATION</scope>
    <source>
        <tissue evidence="4">Kidney</tissue>
    </source>
</reference>
<dbReference type="AlphaFoldDB" id="A0A6P6C997"/>
<name>A0A6P6C997_PTEVA</name>
<keyword evidence="1" id="KW-0175">Coiled coil</keyword>
<evidence type="ECO:0000313" key="4">
    <source>
        <dbReference type="RefSeq" id="XP_023383957.1"/>
    </source>
</evidence>